<evidence type="ECO:0000256" key="8">
    <source>
        <dbReference type="ARBA" id="ARBA00022932"/>
    </source>
</evidence>
<dbReference type="GO" id="GO:0006271">
    <property type="term" value="P:DNA strand elongation involved in DNA replication"/>
    <property type="evidence" value="ECO:0007669"/>
    <property type="project" value="TreeGrafter"/>
</dbReference>
<dbReference type="InterPro" id="IPR022634">
    <property type="entry name" value="DNA_polIII_beta_N"/>
</dbReference>
<dbReference type="InterPro" id="IPR022637">
    <property type="entry name" value="DNA_polIII_beta_cen"/>
</dbReference>
<keyword evidence="4 10" id="KW-0963">Cytoplasm</keyword>
<comment type="function">
    <text evidence="10">Confers DNA tethering and processivity to DNA polymerases and other proteins. Acts as a clamp, forming a ring around DNA (a reaction catalyzed by the clamp-loading complex) which diffuses in an ATP-independent manner freely and bidirectionally along dsDNA. Initially characterized for its ability to contact the catalytic subunit of DNA polymerase III (Pol III), a complex, multichain enzyme responsible for most of the replicative synthesis in bacteria; Pol III exhibits 3'-5' exonuclease proofreading activity. The beta chain is required for initiation of replication as well as for processivity of DNA replication.</text>
</comment>
<dbReference type="SMART" id="SM00480">
    <property type="entry name" value="POL3Bc"/>
    <property type="match status" value="1"/>
</dbReference>
<keyword evidence="7 10" id="KW-0235">DNA replication</keyword>
<dbReference type="GO" id="GO:0005737">
    <property type="term" value="C:cytoplasm"/>
    <property type="evidence" value="ECO:0007669"/>
    <property type="project" value="UniProtKB-SubCell"/>
</dbReference>
<comment type="subcellular location">
    <subcellularLocation>
        <location evidence="1 10">Cytoplasm</location>
    </subcellularLocation>
</comment>
<accession>A0A3G2I5D0</accession>
<dbReference type="Pfam" id="PF00712">
    <property type="entry name" value="DNA_pol3_beta"/>
    <property type="match status" value="1"/>
</dbReference>
<feature type="domain" description="DNA polymerase III beta sliding clamp N-terminal" evidence="11">
    <location>
        <begin position="1"/>
        <end position="118"/>
    </location>
</feature>
<dbReference type="GO" id="GO:0009360">
    <property type="term" value="C:DNA polymerase III complex"/>
    <property type="evidence" value="ECO:0007669"/>
    <property type="project" value="InterPro"/>
</dbReference>
<gene>
    <name evidence="14" type="ORF">D8S97_00615</name>
</gene>
<evidence type="ECO:0000256" key="2">
    <source>
        <dbReference type="ARBA" id="ARBA00010752"/>
    </source>
</evidence>
<dbReference type="CDD" id="cd00140">
    <property type="entry name" value="beta_clamp"/>
    <property type="match status" value="1"/>
</dbReference>
<evidence type="ECO:0000256" key="6">
    <source>
        <dbReference type="ARBA" id="ARBA00022695"/>
    </source>
</evidence>
<evidence type="ECO:0000313" key="15">
    <source>
        <dbReference type="Proteomes" id="UP000271533"/>
    </source>
</evidence>
<evidence type="ECO:0000256" key="9">
    <source>
        <dbReference type="ARBA" id="ARBA00023125"/>
    </source>
</evidence>
<dbReference type="EMBL" id="CP032759">
    <property type="protein sequence ID" value="AYN24489.1"/>
    <property type="molecule type" value="Genomic_DNA"/>
</dbReference>
<dbReference type="InterPro" id="IPR046938">
    <property type="entry name" value="DNA_clamp_sf"/>
</dbReference>
<comment type="similarity">
    <text evidence="2 10">Belongs to the beta sliding clamp family.</text>
</comment>
<feature type="domain" description="DNA polymerase III beta sliding clamp central" evidence="12">
    <location>
        <begin position="130"/>
        <end position="243"/>
    </location>
</feature>
<evidence type="ECO:0000256" key="10">
    <source>
        <dbReference type="PIRNR" id="PIRNR000804"/>
    </source>
</evidence>
<keyword evidence="8 10" id="KW-0239">DNA-directed DNA polymerase</keyword>
<proteinExistence type="inferred from homology"/>
<feature type="domain" description="DNA polymerase III beta sliding clamp C-terminal" evidence="13">
    <location>
        <begin position="246"/>
        <end position="362"/>
    </location>
</feature>
<dbReference type="SUPFAM" id="SSF55979">
    <property type="entry name" value="DNA clamp"/>
    <property type="match status" value="3"/>
</dbReference>
<dbReference type="NCBIfam" id="TIGR00663">
    <property type="entry name" value="dnan"/>
    <property type="match status" value="1"/>
</dbReference>
<evidence type="ECO:0000256" key="5">
    <source>
        <dbReference type="ARBA" id="ARBA00022679"/>
    </source>
</evidence>
<evidence type="ECO:0000256" key="1">
    <source>
        <dbReference type="ARBA" id="ARBA00004496"/>
    </source>
</evidence>
<evidence type="ECO:0000256" key="7">
    <source>
        <dbReference type="ARBA" id="ARBA00022705"/>
    </source>
</evidence>
<organism evidence="14 15">
    <name type="scientific">Buchnera aphidicola subsp. Rhopalosiphum maidis</name>
    <dbReference type="NCBI Taxonomy" id="118109"/>
    <lineage>
        <taxon>Bacteria</taxon>
        <taxon>Pseudomonadati</taxon>
        <taxon>Pseudomonadota</taxon>
        <taxon>Gammaproteobacteria</taxon>
        <taxon>Enterobacterales</taxon>
        <taxon>Erwiniaceae</taxon>
        <taxon>Buchnera</taxon>
    </lineage>
</organism>
<dbReference type="GO" id="GO:0008408">
    <property type="term" value="F:3'-5' exonuclease activity"/>
    <property type="evidence" value="ECO:0007669"/>
    <property type="project" value="InterPro"/>
</dbReference>
<dbReference type="Gene3D" id="3.10.150.10">
    <property type="entry name" value="DNA Polymerase III, subunit A, domain 2"/>
    <property type="match status" value="1"/>
</dbReference>
<dbReference type="Pfam" id="PF02768">
    <property type="entry name" value="DNA_pol3_beta_3"/>
    <property type="match status" value="1"/>
</dbReference>
<protein>
    <recommendedName>
        <fullName evidence="3 10">Beta sliding clamp</fullName>
    </recommendedName>
</protein>
<keyword evidence="5 10" id="KW-0808">Transferase</keyword>
<evidence type="ECO:0000313" key="14">
    <source>
        <dbReference type="EMBL" id="AYN24489.1"/>
    </source>
</evidence>
<dbReference type="GO" id="GO:0003677">
    <property type="term" value="F:DNA binding"/>
    <property type="evidence" value="ECO:0007669"/>
    <property type="project" value="UniProtKB-UniRule"/>
</dbReference>
<keyword evidence="6 10" id="KW-0548">Nucleotidyltransferase</keyword>
<dbReference type="RefSeq" id="WP_158360992.1">
    <property type="nucleotide sequence ID" value="NZ_CP032759.1"/>
</dbReference>
<dbReference type="AlphaFoldDB" id="A0A3G2I5D0"/>
<dbReference type="InterPro" id="IPR001001">
    <property type="entry name" value="DNA_polIII_beta"/>
</dbReference>
<evidence type="ECO:0000259" key="12">
    <source>
        <dbReference type="Pfam" id="PF02767"/>
    </source>
</evidence>
<dbReference type="InterPro" id="IPR022635">
    <property type="entry name" value="DNA_polIII_beta_C"/>
</dbReference>
<name>A0A3G2I5D0_BUCRM</name>
<evidence type="ECO:0000256" key="4">
    <source>
        <dbReference type="ARBA" id="ARBA00022490"/>
    </source>
</evidence>
<dbReference type="GO" id="GO:0003887">
    <property type="term" value="F:DNA-directed DNA polymerase activity"/>
    <property type="evidence" value="ECO:0007669"/>
    <property type="project" value="UniProtKB-UniRule"/>
</dbReference>
<evidence type="ECO:0000259" key="11">
    <source>
        <dbReference type="Pfam" id="PF00712"/>
    </source>
</evidence>
<dbReference type="Proteomes" id="UP000271533">
    <property type="component" value="Chromosome"/>
</dbReference>
<dbReference type="Pfam" id="PF02767">
    <property type="entry name" value="DNA_pol3_beta_2"/>
    <property type="match status" value="1"/>
</dbReference>
<evidence type="ECO:0000256" key="3">
    <source>
        <dbReference type="ARBA" id="ARBA00021035"/>
    </source>
</evidence>
<dbReference type="PANTHER" id="PTHR30478">
    <property type="entry name" value="DNA POLYMERASE III SUBUNIT BETA"/>
    <property type="match status" value="1"/>
</dbReference>
<comment type="subunit">
    <text evidence="10">Forms a ring-shaped head-to-tail homodimer around DNA.</text>
</comment>
<dbReference type="Gene3D" id="3.70.10.10">
    <property type="match status" value="1"/>
</dbReference>
<reference evidence="14 15" key="1">
    <citation type="submission" date="2018-10" db="EMBL/GenBank/DDBJ databases">
        <title>Genome sequence of the corn leaf aphid (Rhopalosiphum maidis Fitch).</title>
        <authorList>
            <person name="Chen W."/>
            <person name="Shakir S."/>
            <person name="Bigham M."/>
            <person name="Fei Z."/>
            <person name="Jander G."/>
        </authorList>
    </citation>
    <scope>NUCLEOTIDE SEQUENCE [LARGE SCALE GENOMIC DNA]</scope>
    <source>
        <strain evidence="14 15">BTI</strain>
    </source>
</reference>
<dbReference type="OrthoDB" id="8421503at2"/>
<dbReference type="PIRSF" id="PIRSF000804">
    <property type="entry name" value="DNA_pol_III_b"/>
    <property type="match status" value="1"/>
</dbReference>
<keyword evidence="9" id="KW-0238">DNA-binding</keyword>
<sequence length="366" mass="42229">MKFIIQNDILVKNLKKITRLLVKNVSFPILENILIQIENGILSLTTTNLEIELVSKIEILTKYIPGKTTISGRKILNICRNFSEKSQIKMQLKEKKMYISSENSNYVLSTLSAETFPNHQNFNHISNFYISSNILKEMIEKTEFSMGKQDVRYYLNGMLLEKKDEYLRSVATDGYRLAISHTQLKKDINFFSIIIPSKAVMELLRLLNIKSKSLNILIGTNSIRIHIKNLIFTTQLIEGEYPDYESVLFKEKKNPIVINSILLKKSLLRAAVFAHEKFCGIEINIKNNKCQVLSDNQEEETAEDLFGINYFGEAIEISINVYYLLDVINNIKSEKITLFLNKSQSSIQIEEENNSSNSYVIMLLKR</sequence>
<dbReference type="PANTHER" id="PTHR30478:SF0">
    <property type="entry name" value="BETA SLIDING CLAMP"/>
    <property type="match status" value="1"/>
</dbReference>
<evidence type="ECO:0000259" key="13">
    <source>
        <dbReference type="Pfam" id="PF02768"/>
    </source>
</evidence>